<reference evidence="2" key="1">
    <citation type="submission" date="2017-06" db="EMBL/GenBank/DDBJ databases">
        <title>Genome analysis of Fimbriiglobus ruber SP5, the first member of the order Planctomycetales with confirmed chitinolytic capability.</title>
        <authorList>
            <person name="Ravin N.V."/>
            <person name="Rakitin A.L."/>
            <person name="Ivanova A.A."/>
            <person name="Beletsky A.V."/>
            <person name="Kulichevskaya I.S."/>
            <person name="Mardanov A.V."/>
            <person name="Dedysh S.N."/>
        </authorList>
    </citation>
    <scope>NUCLEOTIDE SEQUENCE [LARGE SCALE GENOMIC DNA]</scope>
    <source>
        <strain evidence="2">SP5</strain>
    </source>
</reference>
<sequence length="121" mass="14319">MSDEDRGPFLTIDQLPQPWRGMMEALSAHNDHPARSHFERIGNGMFEDDHTARELPAPHPIFRFRRGELAAYVWEVDDDWFVRPWRPMRGRTSRTVGRVADLAAALDELLRPPRPWWRFWA</sequence>
<evidence type="ECO:0000313" key="2">
    <source>
        <dbReference type="Proteomes" id="UP000214646"/>
    </source>
</evidence>
<dbReference type="RefSeq" id="WP_088257422.1">
    <property type="nucleotide sequence ID" value="NZ_NIDE01000014.1"/>
</dbReference>
<dbReference type="EMBL" id="NIDE01000014">
    <property type="protein sequence ID" value="OWK37522.1"/>
    <property type="molecule type" value="Genomic_DNA"/>
</dbReference>
<name>A0A225D7U2_9BACT</name>
<accession>A0A225D7U2</accession>
<comment type="caution">
    <text evidence="1">The sequence shown here is derived from an EMBL/GenBank/DDBJ whole genome shotgun (WGS) entry which is preliminary data.</text>
</comment>
<evidence type="ECO:0000313" key="1">
    <source>
        <dbReference type="EMBL" id="OWK37522.1"/>
    </source>
</evidence>
<proteinExistence type="predicted"/>
<organism evidence="1 2">
    <name type="scientific">Fimbriiglobus ruber</name>
    <dbReference type="NCBI Taxonomy" id="1908690"/>
    <lineage>
        <taxon>Bacteria</taxon>
        <taxon>Pseudomonadati</taxon>
        <taxon>Planctomycetota</taxon>
        <taxon>Planctomycetia</taxon>
        <taxon>Gemmatales</taxon>
        <taxon>Gemmataceae</taxon>
        <taxon>Fimbriiglobus</taxon>
    </lineage>
</organism>
<dbReference type="Proteomes" id="UP000214646">
    <property type="component" value="Unassembled WGS sequence"/>
</dbReference>
<dbReference type="AlphaFoldDB" id="A0A225D7U2"/>
<protein>
    <submittedName>
        <fullName evidence="1">Uncharacterized protein</fullName>
    </submittedName>
</protein>
<gene>
    <name evidence="1" type="ORF">FRUB_06642</name>
</gene>
<keyword evidence="2" id="KW-1185">Reference proteome</keyword>